<keyword evidence="3" id="KW-1185">Reference proteome</keyword>
<proteinExistence type="predicted"/>
<organism evidence="2 3">
    <name type="scientific">Nyctereutes procyonoides</name>
    <name type="common">Raccoon dog</name>
    <name type="synonym">Canis procyonoides</name>
    <dbReference type="NCBI Taxonomy" id="34880"/>
    <lineage>
        <taxon>Eukaryota</taxon>
        <taxon>Metazoa</taxon>
        <taxon>Chordata</taxon>
        <taxon>Craniata</taxon>
        <taxon>Vertebrata</taxon>
        <taxon>Euteleostomi</taxon>
        <taxon>Mammalia</taxon>
        <taxon>Eutheria</taxon>
        <taxon>Laurasiatheria</taxon>
        <taxon>Carnivora</taxon>
        <taxon>Caniformia</taxon>
        <taxon>Canidae</taxon>
        <taxon>Nyctereutes</taxon>
    </lineage>
</organism>
<dbReference type="EMBL" id="CAJHUB010000755">
    <property type="protein sequence ID" value="CAD7683165.1"/>
    <property type="molecule type" value="Genomic_DNA"/>
</dbReference>
<comment type="caution">
    <text evidence="2">The sequence shown here is derived from an EMBL/GenBank/DDBJ whole genome shotgun (WGS) entry which is preliminary data.</text>
</comment>
<gene>
    <name evidence="2" type="ORF">NYPRO_LOCUS15957</name>
</gene>
<evidence type="ECO:0000313" key="3">
    <source>
        <dbReference type="Proteomes" id="UP000645828"/>
    </source>
</evidence>
<dbReference type="Proteomes" id="UP000645828">
    <property type="component" value="Unassembled WGS sequence"/>
</dbReference>
<sequence length="52" mass="5677">MRPRKALGKSHDKNKGKVDYGGADINGLLDKRTNREISGKRLKQGAPGWLSG</sequence>
<evidence type="ECO:0000313" key="2">
    <source>
        <dbReference type="EMBL" id="CAD7683165.1"/>
    </source>
</evidence>
<name>A0A811Z2C0_NYCPR</name>
<feature type="compositionally biased region" description="Basic and acidic residues" evidence="1">
    <location>
        <begin position="9"/>
        <end position="18"/>
    </location>
</feature>
<dbReference type="AlphaFoldDB" id="A0A811Z2C0"/>
<reference evidence="2" key="1">
    <citation type="submission" date="2020-12" db="EMBL/GenBank/DDBJ databases">
        <authorList>
            <consortium name="Molecular Ecology Group"/>
        </authorList>
    </citation>
    <scope>NUCLEOTIDE SEQUENCE</scope>
    <source>
        <strain evidence="2">TBG_1078</strain>
    </source>
</reference>
<feature type="region of interest" description="Disordered" evidence="1">
    <location>
        <begin position="1"/>
        <end position="24"/>
    </location>
</feature>
<evidence type="ECO:0000256" key="1">
    <source>
        <dbReference type="SAM" id="MobiDB-lite"/>
    </source>
</evidence>
<accession>A0A811Z2C0</accession>
<protein>
    <submittedName>
        <fullName evidence="2">(raccoon dog) hypothetical protein</fullName>
    </submittedName>
</protein>